<evidence type="ECO:0000256" key="5">
    <source>
        <dbReference type="ARBA" id="ARBA00022989"/>
    </source>
</evidence>
<feature type="transmembrane region" description="Helical" evidence="7">
    <location>
        <begin position="288"/>
        <end position="308"/>
    </location>
</feature>
<dbReference type="GO" id="GO:0012505">
    <property type="term" value="C:endomembrane system"/>
    <property type="evidence" value="ECO:0007669"/>
    <property type="project" value="UniProtKB-SubCell"/>
</dbReference>
<feature type="transmembrane region" description="Helical" evidence="7">
    <location>
        <begin position="133"/>
        <end position="155"/>
    </location>
</feature>
<dbReference type="AlphaFoldDB" id="Q1IZY1"/>
<evidence type="ECO:0000256" key="1">
    <source>
        <dbReference type="ARBA" id="ARBA00004127"/>
    </source>
</evidence>
<feature type="transmembrane region" description="Helical" evidence="7">
    <location>
        <begin position="49"/>
        <end position="72"/>
    </location>
</feature>
<dbReference type="InterPro" id="IPR011701">
    <property type="entry name" value="MFS"/>
</dbReference>
<dbReference type="PANTHER" id="PTHR23514">
    <property type="entry name" value="BYPASS OF STOP CODON PROTEIN 6"/>
    <property type="match status" value="1"/>
</dbReference>
<accession>Q1IZY1</accession>
<organism evidence="9 10">
    <name type="scientific">Deinococcus geothermalis (strain DSM 11300 / CIP 105573 / AG-3a)</name>
    <dbReference type="NCBI Taxonomy" id="319795"/>
    <lineage>
        <taxon>Bacteria</taxon>
        <taxon>Thermotogati</taxon>
        <taxon>Deinococcota</taxon>
        <taxon>Deinococci</taxon>
        <taxon>Deinococcales</taxon>
        <taxon>Deinococcaceae</taxon>
        <taxon>Deinococcus</taxon>
    </lineage>
</organism>
<feature type="transmembrane region" description="Helical" evidence="7">
    <location>
        <begin position="346"/>
        <end position="366"/>
    </location>
</feature>
<dbReference type="HOGENOM" id="CLU_054573_0_0_0"/>
<dbReference type="EMBL" id="CP000359">
    <property type="protein sequence ID" value="ABF45203.1"/>
    <property type="molecule type" value="Genomic_DNA"/>
</dbReference>
<dbReference type="Pfam" id="PF07690">
    <property type="entry name" value="MFS_1"/>
    <property type="match status" value="1"/>
</dbReference>
<keyword evidence="6 7" id="KW-0472">Membrane</keyword>
<proteinExistence type="inferred from homology"/>
<feature type="transmembrane region" description="Helical" evidence="7">
    <location>
        <begin position="236"/>
        <end position="258"/>
    </location>
</feature>
<protein>
    <submittedName>
        <fullName evidence="9">Major facilitator superfamily MFS_1</fullName>
    </submittedName>
</protein>
<feature type="domain" description="Major facilitator superfamily (MFS) profile" evidence="8">
    <location>
        <begin position="14"/>
        <end position="372"/>
    </location>
</feature>
<dbReference type="GO" id="GO:0016020">
    <property type="term" value="C:membrane"/>
    <property type="evidence" value="ECO:0007669"/>
    <property type="project" value="TreeGrafter"/>
</dbReference>
<evidence type="ECO:0000256" key="3">
    <source>
        <dbReference type="ARBA" id="ARBA00022448"/>
    </source>
</evidence>
<dbReference type="Gene3D" id="1.20.1250.20">
    <property type="entry name" value="MFS general substrate transporter like domains"/>
    <property type="match status" value="2"/>
</dbReference>
<dbReference type="InterPro" id="IPR036259">
    <property type="entry name" value="MFS_trans_sf"/>
</dbReference>
<keyword evidence="3" id="KW-0813">Transport</keyword>
<feature type="transmembrane region" description="Helical" evidence="7">
    <location>
        <begin position="320"/>
        <end position="340"/>
    </location>
</feature>
<evidence type="ECO:0000256" key="6">
    <source>
        <dbReference type="ARBA" id="ARBA00023136"/>
    </source>
</evidence>
<feature type="transmembrane region" description="Helical" evidence="7">
    <location>
        <begin position="265"/>
        <end position="282"/>
    </location>
</feature>
<comment type="similarity">
    <text evidence="2">Belongs to the major facilitator superfamily.</text>
</comment>
<evidence type="ECO:0000313" key="10">
    <source>
        <dbReference type="Proteomes" id="UP000002431"/>
    </source>
</evidence>
<evidence type="ECO:0000313" key="9">
    <source>
        <dbReference type="EMBL" id="ABF45203.1"/>
    </source>
</evidence>
<sequence length="376" mass="37490">MTAVPAPPRLSAGLLASGAAAFFTLGVLQAMYGAAFPLFQARYGVGAAVVGWVASAHFLGSAVAPPVAGVALTRCSVRTVVLAAVLVLAAGVSVVALAPTWLLAVAGALVGGLGLGGVSAALNAAYASIGTRAVNLVNAVFGVGSVLSPLLVAALGSASLAWPFLVVAVLSLGTLGVVRMWNVPDLRPPEWSGEATRPGVRLALFALLIGLYVGLEVGFGAWLARPLEALTTARPALVLSGYWAGLTAGRVLTGLLGGRFAPSRLVLGAAVLTTLAAFAATQPVLAPGAYVLAGLTLSPIFGTTLAWVARSLPARRVPYLLVAGSLGGVLAPAALGLLYAHWGPGAVPLALAALGLALTGVVAVTARVTRVRSVSR</sequence>
<dbReference type="Proteomes" id="UP000002431">
    <property type="component" value="Chromosome"/>
</dbReference>
<reference evidence="9" key="1">
    <citation type="submission" date="2006-04" db="EMBL/GenBank/DDBJ databases">
        <title>Complete sequence of chromosome of Deinococcus geothermalis DSM 11300.</title>
        <authorList>
            <consortium name="US DOE Joint Genome Institute"/>
            <person name="Copeland A."/>
            <person name="Lucas S."/>
            <person name="Lapidus A."/>
            <person name="Barry K."/>
            <person name="Detter J.C."/>
            <person name="Glavina del Rio T."/>
            <person name="Hammon N."/>
            <person name="Israni S."/>
            <person name="Dalin E."/>
            <person name="Tice H."/>
            <person name="Pitluck S."/>
            <person name="Brettin T."/>
            <person name="Bruce D."/>
            <person name="Han C."/>
            <person name="Tapia R."/>
            <person name="Saunders E."/>
            <person name="Gilna P."/>
            <person name="Schmutz J."/>
            <person name="Larimer F."/>
            <person name="Land M."/>
            <person name="Hauser L."/>
            <person name="Kyrpides N."/>
            <person name="Kim E."/>
            <person name="Daly M.J."/>
            <person name="Fredrickson J.K."/>
            <person name="Makarova K.S."/>
            <person name="Gaidamakova E.K."/>
            <person name="Zhai M."/>
            <person name="Richardson P."/>
        </authorList>
    </citation>
    <scope>NUCLEOTIDE SEQUENCE</scope>
    <source>
        <strain evidence="9">DSM 11300</strain>
    </source>
</reference>
<dbReference type="KEGG" id="dge:Dgeo_0901"/>
<comment type="subcellular location">
    <subcellularLocation>
        <location evidence="1">Endomembrane system</location>
        <topology evidence="1">Multi-pass membrane protein</topology>
    </subcellularLocation>
</comment>
<keyword evidence="4 7" id="KW-0812">Transmembrane</keyword>
<gene>
    <name evidence="9" type="ordered locus">Dgeo_0901</name>
</gene>
<evidence type="ECO:0000256" key="2">
    <source>
        <dbReference type="ARBA" id="ARBA00008335"/>
    </source>
</evidence>
<feature type="transmembrane region" description="Helical" evidence="7">
    <location>
        <begin position="79"/>
        <end position="98"/>
    </location>
</feature>
<dbReference type="PROSITE" id="PS50850">
    <property type="entry name" value="MFS"/>
    <property type="match status" value="1"/>
</dbReference>
<keyword evidence="5 7" id="KW-1133">Transmembrane helix</keyword>
<feature type="transmembrane region" description="Helical" evidence="7">
    <location>
        <begin position="202"/>
        <end position="224"/>
    </location>
</feature>
<dbReference type="InterPro" id="IPR051788">
    <property type="entry name" value="MFS_Transporter"/>
</dbReference>
<dbReference type="GO" id="GO:0022857">
    <property type="term" value="F:transmembrane transporter activity"/>
    <property type="evidence" value="ECO:0007669"/>
    <property type="project" value="InterPro"/>
</dbReference>
<dbReference type="InterPro" id="IPR020846">
    <property type="entry name" value="MFS_dom"/>
</dbReference>
<evidence type="ECO:0000259" key="8">
    <source>
        <dbReference type="PROSITE" id="PS50850"/>
    </source>
</evidence>
<dbReference type="STRING" id="319795.Dgeo_0901"/>
<keyword evidence="10" id="KW-1185">Reference proteome</keyword>
<dbReference type="eggNOG" id="COG0738">
    <property type="taxonomic scope" value="Bacteria"/>
</dbReference>
<dbReference type="PANTHER" id="PTHR23514:SF3">
    <property type="entry name" value="BYPASS OF STOP CODON PROTEIN 6"/>
    <property type="match status" value="1"/>
</dbReference>
<feature type="transmembrane region" description="Helical" evidence="7">
    <location>
        <begin position="104"/>
        <end position="126"/>
    </location>
</feature>
<evidence type="ECO:0000256" key="4">
    <source>
        <dbReference type="ARBA" id="ARBA00022692"/>
    </source>
</evidence>
<evidence type="ECO:0000256" key="7">
    <source>
        <dbReference type="SAM" id="Phobius"/>
    </source>
</evidence>
<name>Q1IZY1_DEIGD</name>
<dbReference type="SUPFAM" id="SSF103473">
    <property type="entry name" value="MFS general substrate transporter"/>
    <property type="match status" value="1"/>
</dbReference>
<dbReference type="RefSeq" id="WP_011530041.1">
    <property type="nucleotide sequence ID" value="NC_008025.1"/>
</dbReference>
<feature type="transmembrane region" description="Helical" evidence="7">
    <location>
        <begin position="161"/>
        <end position="181"/>
    </location>
</feature>